<feature type="compositionally biased region" description="Pro residues" evidence="1">
    <location>
        <begin position="106"/>
        <end position="117"/>
    </location>
</feature>
<feature type="compositionally biased region" description="Polar residues" evidence="1">
    <location>
        <begin position="234"/>
        <end position="243"/>
    </location>
</feature>
<feature type="region of interest" description="Disordered" evidence="1">
    <location>
        <begin position="1"/>
        <end position="47"/>
    </location>
</feature>
<evidence type="ECO:0000256" key="1">
    <source>
        <dbReference type="SAM" id="MobiDB-lite"/>
    </source>
</evidence>
<protein>
    <submittedName>
        <fullName evidence="2">Uncharacterized protein</fullName>
    </submittedName>
</protein>
<comment type="caution">
    <text evidence="2">The sequence shown here is derived from an EMBL/GenBank/DDBJ whole genome shotgun (WGS) entry which is preliminary data.</text>
</comment>
<sequence>MDPRAPVNAYGTMSPPPTAKNTMYSPGAVRASPVSSQVASPLPNPHNQMAMFYPHHYSESPAPIQVSPYPTPSSQSTMNAPPGIDPLQYAKFLEFQRMEQQQVFQQPPPNMPPPNAIPPQMAHYRQQPSRGDSGYASGVYDNLGQAHGLPGQHPQASAARAGHTYGKVVAKGNAKVIRGNIQDSTRPNPNEKKHIYGDAEAEDESERRLAGTDDEAGNLQTGDLVPGQSKSDDVTNNDNARKR</sequence>
<gene>
    <name evidence="2" type="ORF">LTR24_008129</name>
</gene>
<dbReference type="Proteomes" id="UP001345013">
    <property type="component" value="Unassembled WGS sequence"/>
</dbReference>
<keyword evidence="3" id="KW-1185">Reference proteome</keyword>
<accession>A0ABR0K0W9</accession>
<evidence type="ECO:0000313" key="3">
    <source>
        <dbReference type="Proteomes" id="UP001345013"/>
    </source>
</evidence>
<name>A0ABR0K0W9_9EURO</name>
<dbReference type="EMBL" id="JAVRRG010000134">
    <property type="protein sequence ID" value="KAK5081826.1"/>
    <property type="molecule type" value="Genomic_DNA"/>
</dbReference>
<organism evidence="2 3">
    <name type="scientific">Lithohypha guttulata</name>
    <dbReference type="NCBI Taxonomy" id="1690604"/>
    <lineage>
        <taxon>Eukaryota</taxon>
        <taxon>Fungi</taxon>
        <taxon>Dikarya</taxon>
        <taxon>Ascomycota</taxon>
        <taxon>Pezizomycotina</taxon>
        <taxon>Eurotiomycetes</taxon>
        <taxon>Chaetothyriomycetidae</taxon>
        <taxon>Chaetothyriales</taxon>
        <taxon>Trichomeriaceae</taxon>
        <taxon>Lithohypha</taxon>
    </lineage>
</organism>
<reference evidence="2 3" key="1">
    <citation type="submission" date="2023-08" db="EMBL/GenBank/DDBJ databases">
        <title>Black Yeasts Isolated from many extreme environments.</title>
        <authorList>
            <person name="Coleine C."/>
            <person name="Stajich J.E."/>
            <person name="Selbmann L."/>
        </authorList>
    </citation>
    <scope>NUCLEOTIDE SEQUENCE [LARGE SCALE GENOMIC DNA]</scope>
    <source>
        <strain evidence="2 3">CCFEE 5885</strain>
    </source>
</reference>
<feature type="region of interest" description="Disordered" evidence="1">
    <location>
        <begin position="176"/>
        <end position="243"/>
    </location>
</feature>
<feature type="region of interest" description="Disordered" evidence="1">
    <location>
        <begin position="103"/>
        <end position="163"/>
    </location>
</feature>
<proteinExistence type="predicted"/>
<evidence type="ECO:0000313" key="2">
    <source>
        <dbReference type="EMBL" id="KAK5081826.1"/>
    </source>
</evidence>